<dbReference type="InterPro" id="IPR057429">
    <property type="entry name" value="WH_eIF2D"/>
</dbReference>
<dbReference type="Gene3D" id="3.30.780.10">
    <property type="entry name" value="SUI1-like domain"/>
    <property type="match status" value="1"/>
</dbReference>
<dbReference type="PANTHER" id="PTHR12217">
    <property type="entry name" value="EUKARYOTIC TRANSLATION INITIATION FACTOR 2D"/>
    <property type="match status" value="1"/>
</dbReference>
<dbReference type="SUPFAM" id="SSF55159">
    <property type="entry name" value="eIF1-like"/>
    <property type="match status" value="1"/>
</dbReference>
<sequence>MDETQKLELDGDGLTEGDGGGSASEPADHHHEEEHSHMPTATGPEAMDNLLLHCFLKAWKTSAKKIEIPILTSNFYRLHMVPACPDGATLDIKKSSYKKLSKFLNAMAKKDLIQVKEFPKGIENITAINWAHEDIKAFVVDLEETTAKPDPGKSNSGSGFVPPTIEEVYQVSGDTVAFFRACGRSKGDVLLSGEVRTLVTDYIKTKGLQKEGQKVVNLDPVLHETVVNRKEGYKETLRWDEIFSRMLGKMAPAARITRVGCAPIVRKGKLEPIELAVAKRSGNKKVTLVYNVHIYGIDEAEFAHQIQVGVAASTSVGPAEHKPQGTTQVLVQGNQVAFIGKLLLETYHLPRKYIRGLELAAKGKK</sequence>
<accession>A0A0P4WBU7</accession>
<evidence type="ECO:0000313" key="3">
    <source>
        <dbReference type="EMBL" id="JAI66022.1"/>
    </source>
</evidence>
<dbReference type="Pfam" id="PF25304">
    <property type="entry name" value="WHD_eIF2D"/>
    <property type="match status" value="1"/>
</dbReference>
<evidence type="ECO:0000256" key="1">
    <source>
        <dbReference type="SAM" id="MobiDB-lite"/>
    </source>
</evidence>
<dbReference type="InterPro" id="IPR039759">
    <property type="entry name" value="eIF2D_SUI1"/>
</dbReference>
<dbReference type="CDD" id="cd11608">
    <property type="entry name" value="eIF2D_C"/>
    <property type="match status" value="1"/>
</dbReference>
<dbReference type="EMBL" id="GDRN01055066">
    <property type="protein sequence ID" value="JAI66022.1"/>
    <property type="molecule type" value="Transcribed_RNA"/>
</dbReference>
<feature type="compositionally biased region" description="Basic and acidic residues" evidence="1">
    <location>
        <begin position="26"/>
        <end position="37"/>
    </location>
</feature>
<feature type="region of interest" description="Disordered" evidence="1">
    <location>
        <begin position="1"/>
        <end position="43"/>
    </location>
</feature>
<dbReference type="PANTHER" id="PTHR12217:SF4">
    <property type="entry name" value="EUKARYOTIC TRANSLATION INITIATION FACTOR 2D"/>
    <property type="match status" value="1"/>
</dbReference>
<dbReference type="InterPro" id="IPR039757">
    <property type="entry name" value="EIF2D"/>
</dbReference>
<dbReference type="GO" id="GO:0003743">
    <property type="term" value="F:translation initiation factor activity"/>
    <property type="evidence" value="ECO:0007669"/>
    <property type="project" value="InterPro"/>
</dbReference>
<dbReference type="AlphaFoldDB" id="A0A0P4WBU7"/>
<feature type="domain" description="SUI1" evidence="2">
    <location>
        <begin position="273"/>
        <end position="347"/>
    </location>
</feature>
<proteinExistence type="predicted"/>
<dbReference type="PROSITE" id="PS50296">
    <property type="entry name" value="SUI1"/>
    <property type="match status" value="1"/>
</dbReference>
<dbReference type="Pfam" id="PF26291">
    <property type="entry name" value="SWIB_eIF2D"/>
    <property type="match status" value="1"/>
</dbReference>
<organism evidence="3">
    <name type="scientific">Scylla olivacea</name>
    <name type="common">Orange mud crab</name>
    <name type="synonym">Cancer olivacea</name>
    <dbReference type="NCBI Taxonomy" id="85551"/>
    <lineage>
        <taxon>Eukaryota</taxon>
        <taxon>Metazoa</taxon>
        <taxon>Ecdysozoa</taxon>
        <taxon>Arthropoda</taxon>
        <taxon>Crustacea</taxon>
        <taxon>Multicrustacea</taxon>
        <taxon>Malacostraca</taxon>
        <taxon>Eumalacostraca</taxon>
        <taxon>Eucarida</taxon>
        <taxon>Decapoda</taxon>
        <taxon>Pleocyemata</taxon>
        <taxon>Brachyura</taxon>
        <taxon>Eubrachyura</taxon>
        <taxon>Portunoidea</taxon>
        <taxon>Portunidae</taxon>
        <taxon>Portuninae</taxon>
        <taxon>Scylla</taxon>
    </lineage>
</organism>
<reference evidence="3" key="1">
    <citation type="submission" date="2015-09" db="EMBL/GenBank/DDBJ databases">
        <title>Scylla olivacea transcriptome.</title>
        <authorList>
            <person name="Ikhwanuddin M."/>
        </authorList>
    </citation>
    <scope>NUCLEOTIDE SEQUENCE</scope>
</reference>
<dbReference type="InterPro" id="IPR036877">
    <property type="entry name" value="SUI1_dom_sf"/>
</dbReference>
<dbReference type="InterPro" id="IPR058886">
    <property type="entry name" value="SWIB_eIF2D"/>
</dbReference>
<dbReference type="GO" id="GO:0001731">
    <property type="term" value="P:formation of translation preinitiation complex"/>
    <property type="evidence" value="ECO:0007669"/>
    <property type="project" value="InterPro"/>
</dbReference>
<dbReference type="Pfam" id="PF01253">
    <property type="entry name" value="SUI1"/>
    <property type="match status" value="1"/>
</dbReference>
<dbReference type="InterPro" id="IPR036885">
    <property type="entry name" value="SWIB_MDM2_dom_sf"/>
</dbReference>
<evidence type="ECO:0000259" key="2">
    <source>
        <dbReference type="PROSITE" id="PS50296"/>
    </source>
</evidence>
<dbReference type="InterPro" id="IPR001950">
    <property type="entry name" value="SUI1"/>
</dbReference>
<protein>
    <recommendedName>
        <fullName evidence="2">SUI1 domain-containing protein</fullName>
    </recommendedName>
</protein>
<name>A0A0P4WBU7_SCYOL</name>
<dbReference type="SUPFAM" id="SSF47592">
    <property type="entry name" value="SWIB/MDM2 domain"/>
    <property type="match status" value="1"/>
</dbReference>